<evidence type="ECO:0000259" key="1">
    <source>
        <dbReference type="Pfam" id="PF12146"/>
    </source>
</evidence>
<evidence type="ECO:0000313" key="3">
    <source>
        <dbReference type="Proteomes" id="UP000078228"/>
    </source>
</evidence>
<dbReference type="PATRIC" id="fig|480.237.peg.9"/>
<dbReference type="PIRSF" id="PIRSF037442">
    <property type="entry name" value="UCP037442_abhydr"/>
    <property type="match status" value="1"/>
</dbReference>
<dbReference type="Pfam" id="PF12146">
    <property type="entry name" value="Hydrolase_4"/>
    <property type="match status" value="1"/>
</dbReference>
<dbReference type="InterPro" id="IPR022742">
    <property type="entry name" value="Hydrolase_4"/>
</dbReference>
<organism evidence="2 3">
    <name type="scientific">Moraxella catarrhalis</name>
    <name type="common">Branhamella catarrhalis</name>
    <dbReference type="NCBI Taxonomy" id="480"/>
    <lineage>
        <taxon>Bacteria</taxon>
        <taxon>Pseudomonadati</taxon>
        <taxon>Pseudomonadota</taxon>
        <taxon>Gammaproteobacteria</taxon>
        <taxon>Moraxellales</taxon>
        <taxon>Moraxellaceae</taxon>
        <taxon>Moraxella</taxon>
    </lineage>
</organism>
<dbReference type="SUPFAM" id="SSF53474">
    <property type="entry name" value="alpha/beta-Hydrolases"/>
    <property type="match status" value="1"/>
</dbReference>
<evidence type="ECO:0000313" key="2">
    <source>
        <dbReference type="EMBL" id="OAU96658.1"/>
    </source>
</evidence>
<dbReference type="InterPro" id="IPR017208">
    <property type="entry name" value="UCP037442_abhydr"/>
</dbReference>
<reference evidence="2 3" key="1">
    <citation type="journal article" date="2016" name="Genome Biol. Evol.">
        <title>Comparative Genomic Analyses of the Moraxella catarrhalis Serosensitive and Seroresistant Lineages Demonstrate Their Independent Evolution.</title>
        <authorList>
            <person name="Earl J.P."/>
            <person name="de Vries S.P."/>
            <person name="Ahmed A."/>
            <person name="Powell E."/>
            <person name="Schultz M.P."/>
            <person name="Hermans P.W."/>
            <person name="Hill D.J."/>
            <person name="Zhou Z."/>
            <person name="Constantinidou C.I."/>
            <person name="Hu F.Z."/>
            <person name="Bootsma H.J."/>
            <person name="Ehrlich G.D."/>
        </authorList>
    </citation>
    <scope>NUCLEOTIDE SEQUENCE [LARGE SCALE GENOMIC DNA]</scope>
    <source>
        <strain evidence="2 3">Z7542</strain>
    </source>
</reference>
<protein>
    <submittedName>
        <fullName evidence="2">Alpha/beta hydrolase</fullName>
    </submittedName>
</protein>
<feature type="domain" description="Serine aminopeptidase S33" evidence="1">
    <location>
        <begin position="44"/>
        <end position="252"/>
    </location>
</feature>
<keyword evidence="3" id="KW-1185">Reference proteome</keyword>
<dbReference type="InterPro" id="IPR029058">
    <property type="entry name" value="AB_hydrolase_fold"/>
</dbReference>
<name>A0A198UJL0_MORCA</name>
<keyword evidence="2" id="KW-0378">Hydrolase</keyword>
<sequence length="288" mass="32135">MEKIMQKITFTAKDGYTLGGTFFNRSGGLTQPYPVLIAPATGIKQGFYYAFAEHLSTQGYDVLCFDFRGIGASLHGALKDSQASIDDWGVYDLPAAIDQLTDMTDAEQVAIIGHSAGALFLGVAHNHHKVARLISVAGSTGYVPKLSGRTKLLAPLMFEVLFRVSSRTLGYGATKIIGMGENLPKNVARQWREFCNTGQYIKYSIGKTIFDDYHDKISCPIHAFYATDDEIATRENVYDFFALYPHAQVHYHELHPADYGFDEIGHMNIFRRSYQILWPLLVDALSED</sequence>
<comment type="caution">
    <text evidence="2">The sequence shown here is derived from an EMBL/GenBank/DDBJ whole genome shotgun (WGS) entry which is preliminary data.</text>
</comment>
<proteinExistence type="predicted"/>
<accession>A0A198UJL0</accession>
<dbReference type="GO" id="GO:0016787">
    <property type="term" value="F:hydrolase activity"/>
    <property type="evidence" value="ECO:0007669"/>
    <property type="project" value="UniProtKB-KW"/>
</dbReference>
<dbReference type="EMBL" id="LXHC01000016">
    <property type="protein sequence ID" value="OAU96658.1"/>
    <property type="molecule type" value="Genomic_DNA"/>
</dbReference>
<dbReference type="Proteomes" id="UP000078228">
    <property type="component" value="Unassembled WGS sequence"/>
</dbReference>
<dbReference type="Gene3D" id="3.40.50.1820">
    <property type="entry name" value="alpha/beta hydrolase"/>
    <property type="match status" value="1"/>
</dbReference>
<dbReference type="AlphaFoldDB" id="A0A198UJL0"/>
<dbReference type="PANTHER" id="PTHR11005">
    <property type="entry name" value="LYSOSOMAL ACID LIPASE-RELATED"/>
    <property type="match status" value="1"/>
</dbReference>
<gene>
    <name evidence="2" type="ORF">AO384_0819</name>
</gene>